<dbReference type="PROSITE" id="PS50109">
    <property type="entry name" value="HIS_KIN"/>
    <property type="match status" value="1"/>
</dbReference>
<dbReference type="Proteomes" id="UP000013165">
    <property type="component" value="Unassembled WGS sequence"/>
</dbReference>
<dbReference type="HOGENOM" id="CLU_000445_89_37_6"/>
<dbReference type="SUPFAM" id="SSF47384">
    <property type="entry name" value="Homodimeric domain of signal transducing histidine kinase"/>
    <property type="match status" value="1"/>
</dbReference>
<name>N6X3Y3_9GAMM</name>
<dbReference type="InterPro" id="IPR036097">
    <property type="entry name" value="HisK_dim/P_sf"/>
</dbReference>
<dbReference type="AlphaFoldDB" id="N6X3Y3"/>
<evidence type="ECO:0000256" key="9">
    <source>
        <dbReference type="ARBA" id="ARBA00023012"/>
    </source>
</evidence>
<dbReference type="Pfam" id="PF00512">
    <property type="entry name" value="HisKA"/>
    <property type="match status" value="1"/>
</dbReference>
<comment type="subcellular location">
    <subcellularLocation>
        <location evidence="2">Membrane</location>
    </subcellularLocation>
</comment>
<keyword evidence="8" id="KW-1133">Transmembrane helix</keyword>
<dbReference type="InterPro" id="IPR050428">
    <property type="entry name" value="TCS_sensor_his_kinase"/>
</dbReference>
<protein>
    <recommendedName>
        <fullName evidence="3">histidine kinase</fullName>
        <ecNumber evidence="3">2.7.13.3</ecNumber>
    </recommendedName>
</protein>
<dbReference type="Gene3D" id="1.10.287.130">
    <property type="match status" value="1"/>
</dbReference>
<dbReference type="InterPro" id="IPR003661">
    <property type="entry name" value="HisK_dim/P_dom"/>
</dbReference>
<dbReference type="Pfam" id="PF02518">
    <property type="entry name" value="HATPase_c"/>
    <property type="match status" value="1"/>
</dbReference>
<evidence type="ECO:0000256" key="1">
    <source>
        <dbReference type="ARBA" id="ARBA00000085"/>
    </source>
</evidence>
<dbReference type="GO" id="GO:0000155">
    <property type="term" value="F:phosphorelay sensor kinase activity"/>
    <property type="evidence" value="ECO:0007669"/>
    <property type="project" value="InterPro"/>
</dbReference>
<keyword evidence="5" id="KW-0808">Transferase</keyword>
<comment type="catalytic activity">
    <reaction evidence="1">
        <text>ATP + protein L-histidine = ADP + protein N-phospho-L-histidine.</text>
        <dbReference type="EC" id="2.7.13.3"/>
    </reaction>
</comment>
<dbReference type="SUPFAM" id="SSF55874">
    <property type="entry name" value="ATPase domain of HSP90 chaperone/DNA topoisomerase II/histidine kinase"/>
    <property type="match status" value="1"/>
</dbReference>
<dbReference type="PANTHER" id="PTHR45436:SF5">
    <property type="entry name" value="SENSOR HISTIDINE KINASE TRCS"/>
    <property type="match status" value="1"/>
</dbReference>
<dbReference type="SMART" id="SM00388">
    <property type="entry name" value="HisKA"/>
    <property type="match status" value="1"/>
</dbReference>
<evidence type="ECO:0000256" key="7">
    <source>
        <dbReference type="ARBA" id="ARBA00022777"/>
    </source>
</evidence>
<keyword evidence="6" id="KW-0812">Transmembrane</keyword>
<organism evidence="12 13">
    <name type="scientific">Marinobacter nanhaiticus D15-8W</name>
    <dbReference type="NCBI Taxonomy" id="626887"/>
    <lineage>
        <taxon>Bacteria</taxon>
        <taxon>Pseudomonadati</taxon>
        <taxon>Pseudomonadota</taxon>
        <taxon>Gammaproteobacteria</taxon>
        <taxon>Pseudomonadales</taxon>
        <taxon>Marinobacteraceae</taxon>
        <taxon>Marinobacter</taxon>
    </lineage>
</organism>
<dbReference type="STRING" id="626887.J057_10466"/>
<dbReference type="OrthoDB" id="9804645at2"/>
<feature type="domain" description="Histidine kinase" evidence="10">
    <location>
        <begin position="263"/>
        <end position="463"/>
    </location>
</feature>
<keyword evidence="9" id="KW-0902">Two-component regulatory system</keyword>
<comment type="caution">
    <text evidence="12">The sequence shown here is derived from an EMBL/GenBank/DDBJ whole genome shotgun (WGS) entry which is preliminary data.</text>
</comment>
<dbReference type="PANTHER" id="PTHR45436">
    <property type="entry name" value="SENSOR HISTIDINE KINASE YKOH"/>
    <property type="match status" value="1"/>
</dbReference>
<dbReference type="GO" id="GO:0016020">
    <property type="term" value="C:membrane"/>
    <property type="evidence" value="ECO:0007669"/>
    <property type="project" value="UniProtKB-SubCell"/>
</dbReference>
<evidence type="ECO:0000259" key="11">
    <source>
        <dbReference type="PROSITE" id="PS50885"/>
    </source>
</evidence>
<dbReference type="PROSITE" id="PS50885">
    <property type="entry name" value="HAMP"/>
    <property type="match status" value="1"/>
</dbReference>
<keyword evidence="8" id="KW-0472">Membrane</keyword>
<dbReference type="InterPro" id="IPR003660">
    <property type="entry name" value="HAMP_dom"/>
</dbReference>
<dbReference type="InterPro" id="IPR003594">
    <property type="entry name" value="HATPase_dom"/>
</dbReference>
<evidence type="ECO:0000256" key="5">
    <source>
        <dbReference type="ARBA" id="ARBA00022679"/>
    </source>
</evidence>
<accession>N6X3Y3</accession>
<dbReference type="PATRIC" id="fig|626887.3.peg.2096"/>
<keyword evidence="7 12" id="KW-0418">Kinase</keyword>
<evidence type="ECO:0000256" key="3">
    <source>
        <dbReference type="ARBA" id="ARBA00012438"/>
    </source>
</evidence>
<dbReference type="EMBL" id="APLQ01000011">
    <property type="protein sequence ID" value="ENO15768.1"/>
    <property type="molecule type" value="Genomic_DNA"/>
</dbReference>
<proteinExistence type="predicted"/>
<gene>
    <name evidence="12" type="ORF">J057_10466</name>
</gene>
<evidence type="ECO:0000256" key="4">
    <source>
        <dbReference type="ARBA" id="ARBA00022553"/>
    </source>
</evidence>
<dbReference type="InterPro" id="IPR036890">
    <property type="entry name" value="HATPase_C_sf"/>
</dbReference>
<feature type="domain" description="HAMP" evidence="11">
    <location>
        <begin position="203"/>
        <end position="255"/>
    </location>
</feature>
<evidence type="ECO:0000256" key="6">
    <source>
        <dbReference type="ARBA" id="ARBA00022692"/>
    </source>
</evidence>
<evidence type="ECO:0000313" key="12">
    <source>
        <dbReference type="EMBL" id="ENO15768.1"/>
    </source>
</evidence>
<dbReference type="eggNOG" id="COG2205">
    <property type="taxonomic scope" value="Bacteria"/>
</dbReference>
<keyword evidence="13" id="KW-1185">Reference proteome</keyword>
<evidence type="ECO:0000313" key="13">
    <source>
        <dbReference type="Proteomes" id="UP000013165"/>
    </source>
</evidence>
<sequence>MKSIRATTTWLTFFGVSLLGFALCGSTYWIAREALLEQFDQDLSLEFQSLASVSRVWPDGDFYVDLDFDVATQYNHGGTRLFQVWNETGDKVIDQSPLLEEVNQRLSYPPKPPGHDPYFYNLNLPDGTPARAVFQRIDAQWGWVEKQPDLVVDDSVERTAVQLLVVRERKSLDSALSLLQRWSLAIAGLLPALCFLVVRSTVGRGIQPLGQLAGEVDAIRTSSEQLSPPATWPREISPVVETLNALLDRLEQHLKRERRFTADVAHELRTPLAELRTATDIALYIRAAQLPDSTWDDIDAQRAERLLNAVKQANQLSHSMADLVNAMLLLARFQSGQSVPERKPVRVDRLVAQHIESLRTRAEQRSLRLDTTIPEEITTETDQGLLTIILANLIGNAVAHAPPYSSVALCLRPAGTSFDLTLTNPAPSLEQADLAQLFEPFWRKGASRSERDHYGLGLAITREACLSLDLSLKADLDNRHTLTITLSSG</sequence>
<keyword evidence="4" id="KW-0597">Phosphoprotein</keyword>
<reference evidence="12 13" key="1">
    <citation type="journal article" date="2013" name="Genome Announc.">
        <title>Genome Sequence of the Polycyclic Aromatic Hydrocarbon-Degrading Bacterium Strain Marinobacter nanhaiticus D15-8WT.</title>
        <authorList>
            <person name="Cui Z."/>
            <person name="Gao W."/>
            <person name="Li Q."/>
            <person name="Xu G."/>
            <person name="Zheng L."/>
        </authorList>
    </citation>
    <scope>NUCLEOTIDE SEQUENCE [LARGE SCALE GENOMIC DNA]</scope>
    <source>
        <strain evidence="12 13">D15-8W</strain>
    </source>
</reference>
<dbReference type="SMART" id="SM00387">
    <property type="entry name" value="HATPase_c"/>
    <property type="match status" value="1"/>
</dbReference>
<dbReference type="RefSeq" id="WP_004580058.1">
    <property type="nucleotide sequence ID" value="NZ_AP028878.1"/>
</dbReference>
<evidence type="ECO:0000256" key="8">
    <source>
        <dbReference type="ARBA" id="ARBA00022989"/>
    </source>
</evidence>
<dbReference type="EC" id="2.7.13.3" evidence="3"/>
<evidence type="ECO:0000256" key="2">
    <source>
        <dbReference type="ARBA" id="ARBA00004370"/>
    </source>
</evidence>
<dbReference type="InterPro" id="IPR005467">
    <property type="entry name" value="His_kinase_dom"/>
</dbReference>
<dbReference type="Gene3D" id="3.30.565.10">
    <property type="entry name" value="Histidine kinase-like ATPase, C-terminal domain"/>
    <property type="match status" value="1"/>
</dbReference>
<evidence type="ECO:0000259" key="10">
    <source>
        <dbReference type="PROSITE" id="PS50109"/>
    </source>
</evidence>
<dbReference type="CDD" id="cd00082">
    <property type="entry name" value="HisKA"/>
    <property type="match status" value="1"/>
</dbReference>